<name>A0A1T5DII2_9SPHI</name>
<keyword evidence="3" id="KW-1185">Reference proteome</keyword>
<dbReference type="EMBL" id="FUZF01000007">
    <property type="protein sequence ID" value="SKB71499.1"/>
    <property type="molecule type" value="Genomic_DNA"/>
</dbReference>
<dbReference type="AlphaFoldDB" id="A0A1T5DII2"/>
<dbReference type="RefSeq" id="WP_079642935.1">
    <property type="nucleotide sequence ID" value="NZ_FUZF01000007.1"/>
</dbReference>
<evidence type="ECO:0000256" key="1">
    <source>
        <dbReference type="SAM" id="Phobius"/>
    </source>
</evidence>
<sequence length="86" mass="9636">MKDSFWFGGLTAVIAPILAYLLSNYTSLQTSFFADKPIAIYVIAALVNLITVRFTYRAEKESFAKGMIFVTFVAMLVLIVTTKMKI</sequence>
<organism evidence="2 3">
    <name type="scientific">Sphingobacterium nematocida</name>
    <dbReference type="NCBI Taxonomy" id="1513896"/>
    <lineage>
        <taxon>Bacteria</taxon>
        <taxon>Pseudomonadati</taxon>
        <taxon>Bacteroidota</taxon>
        <taxon>Sphingobacteriia</taxon>
        <taxon>Sphingobacteriales</taxon>
        <taxon>Sphingobacteriaceae</taxon>
        <taxon>Sphingobacterium</taxon>
    </lineage>
</organism>
<proteinExistence type="predicted"/>
<keyword evidence="1" id="KW-0472">Membrane</keyword>
<keyword evidence="1" id="KW-0812">Transmembrane</keyword>
<evidence type="ECO:0000313" key="3">
    <source>
        <dbReference type="Proteomes" id="UP000190150"/>
    </source>
</evidence>
<dbReference type="STRING" id="1513896.SAMN05660841_01997"/>
<reference evidence="3" key="1">
    <citation type="submission" date="2017-02" db="EMBL/GenBank/DDBJ databases">
        <authorList>
            <person name="Varghese N."/>
            <person name="Submissions S."/>
        </authorList>
    </citation>
    <scope>NUCLEOTIDE SEQUENCE [LARGE SCALE GENOMIC DNA]</scope>
    <source>
        <strain evidence="3">DSM 24091</strain>
    </source>
</reference>
<dbReference type="Proteomes" id="UP000190150">
    <property type="component" value="Unassembled WGS sequence"/>
</dbReference>
<evidence type="ECO:0000313" key="2">
    <source>
        <dbReference type="EMBL" id="SKB71499.1"/>
    </source>
</evidence>
<protein>
    <submittedName>
        <fullName evidence="2">Uncharacterized protein</fullName>
    </submittedName>
</protein>
<accession>A0A1T5DII2</accession>
<gene>
    <name evidence="2" type="ORF">SAMN05660841_01997</name>
</gene>
<dbReference type="OrthoDB" id="711457at2"/>
<feature type="transmembrane region" description="Helical" evidence="1">
    <location>
        <begin position="38"/>
        <end position="56"/>
    </location>
</feature>
<feature type="transmembrane region" description="Helical" evidence="1">
    <location>
        <begin position="6"/>
        <end position="26"/>
    </location>
</feature>
<keyword evidence="1" id="KW-1133">Transmembrane helix</keyword>
<feature type="transmembrane region" description="Helical" evidence="1">
    <location>
        <begin position="62"/>
        <end position="81"/>
    </location>
</feature>